<reference evidence="3 4" key="1">
    <citation type="submission" date="2020-06" db="EMBL/GenBank/DDBJ databases">
        <title>High-quality draft genome of sulfate reducer Desulfobacter latus type strain AcrS2 isolated from marine sediment.</title>
        <authorList>
            <person name="Hoppe M."/>
            <person name="Larsen C.K."/>
            <person name="Marshall I.P.G."/>
            <person name="Schramm A."/>
            <person name="Marietou A.G."/>
        </authorList>
    </citation>
    <scope>NUCLEOTIDE SEQUENCE [LARGE SCALE GENOMIC DNA]</scope>
    <source>
        <strain evidence="3 4">AcRS2</strain>
    </source>
</reference>
<organism evidence="3 4">
    <name type="scientific">Desulfobacter latus</name>
    <dbReference type="NCBI Taxonomy" id="2292"/>
    <lineage>
        <taxon>Bacteria</taxon>
        <taxon>Pseudomonadati</taxon>
        <taxon>Thermodesulfobacteriota</taxon>
        <taxon>Desulfobacteria</taxon>
        <taxon>Desulfobacterales</taxon>
        <taxon>Desulfobacteraceae</taxon>
        <taxon>Desulfobacter</taxon>
    </lineage>
</organism>
<evidence type="ECO:0000313" key="4">
    <source>
        <dbReference type="Proteomes" id="UP000553343"/>
    </source>
</evidence>
<protein>
    <submittedName>
        <fullName evidence="3">HigA family addiction module antidote protein</fullName>
    </submittedName>
</protein>
<keyword evidence="4" id="KW-1185">Reference proteome</keyword>
<dbReference type="SUPFAM" id="SSF47413">
    <property type="entry name" value="lambda repressor-like DNA-binding domains"/>
    <property type="match status" value="1"/>
</dbReference>
<dbReference type="PANTHER" id="PTHR36924:SF1">
    <property type="entry name" value="ANTITOXIN HIGA-1"/>
    <property type="match status" value="1"/>
</dbReference>
<name>A0A850SYF0_9BACT</name>
<comment type="caution">
    <text evidence="3">The sequence shown here is derived from an EMBL/GenBank/DDBJ whole genome shotgun (WGS) entry which is preliminary data.</text>
</comment>
<evidence type="ECO:0000259" key="2">
    <source>
        <dbReference type="PROSITE" id="PS50943"/>
    </source>
</evidence>
<dbReference type="InterPro" id="IPR001387">
    <property type="entry name" value="Cro/C1-type_HTH"/>
</dbReference>
<accession>A0A850SYF0</accession>
<dbReference type="InterPro" id="IPR010982">
    <property type="entry name" value="Lambda_DNA-bd_dom_sf"/>
</dbReference>
<dbReference type="InterPro" id="IPR013430">
    <property type="entry name" value="Toxin_antidote_HigA"/>
</dbReference>
<dbReference type="Gene3D" id="1.10.260.40">
    <property type="entry name" value="lambda repressor-like DNA-binding domains"/>
    <property type="match status" value="1"/>
</dbReference>
<dbReference type="AlphaFoldDB" id="A0A850SYF0"/>
<dbReference type="CDD" id="cd00093">
    <property type="entry name" value="HTH_XRE"/>
    <property type="match status" value="1"/>
</dbReference>
<evidence type="ECO:0000256" key="1">
    <source>
        <dbReference type="ARBA" id="ARBA00023125"/>
    </source>
</evidence>
<dbReference type="SMART" id="SM00530">
    <property type="entry name" value="HTH_XRE"/>
    <property type="match status" value="1"/>
</dbReference>
<dbReference type="NCBIfam" id="TIGR02607">
    <property type="entry name" value="antidote_HigA"/>
    <property type="match status" value="1"/>
</dbReference>
<sequence>MKKIPAVHPGEILLEEFIKPYGLTQYKLAKNIGVSQMRISEIVNGKRSITTDTSLRLSKYFGLSPSYWVMLQIEYDIDMAMDNHELAATIDKIVPVNA</sequence>
<dbReference type="RefSeq" id="WP_178365917.1">
    <property type="nucleotide sequence ID" value="NZ_JACADJ010000012.1"/>
</dbReference>
<evidence type="ECO:0000313" key="3">
    <source>
        <dbReference type="EMBL" id="NWH04463.1"/>
    </source>
</evidence>
<gene>
    <name evidence="3" type="ORF">HXW94_05565</name>
</gene>
<feature type="domain" description="HTH cro/C1-type" evidence="2">
    <location>
        <begin position="14"/>
        <end position="68"/>
    </location>
</feature>
<dbReference type="Proteomes" id="UP000553343">
    <property type="component" value="Unassembled WGS sequence"/>
</dbReference>
<dbReference type="Pfam" id="PF01381">
    <property type="entry name" value="HTH_3"/>
    <property type="match status" value="1"/>
</dbReference>
<proteinExistence type="predicted"/>
<dbReference type="EMBL" id="JACADJ010000012">
    <property type="protein sequence ID" value="NWH04463.1"/>
    <property type="molecule type" value="Genomic_DNA"/>
</dbReference>
<keyword evidence="1" id="KW-0238">DNA-binding</keyword>
<dbReference type="PROSITE" id="PS50943">
    <property type="entry name" value="HTH_CROC1"/>
    <property type="match status" value="1"/>
</dbReference>
<dbReference type="GO" id="GO:0003677">
    <property type="term" value="F:DNA binding"/>
    <property type="evidence" value="ECO:0007669"/>
    <property type="project" value="UniProtKB-KW"/>
</dbReference>
<dbReference type="PANTHER" id="PTHR36924">
    <property type="entry name" value="ANTITOXIN HIGA-1"/>
    <property type="match status" value="1"/>
</dbReference>